<accession>A0A6A6GBC9</accession>
<dbReference type="InterPro" id="IPR000073">
    <property type="entry name" value="AB_hydrolase_1"/>
</dbReference>
<dbReference type="Pfam" id="PF08386">
    <property type="entry name" value="Abhydrolase_4"/>
    <property type="match status" value="1"/>
</dbReference>
<dbReference type="InterPro" id="IPR029058">
    <property type="entry name" value="AB_hydrolase_fold"/>
</dbReference>
<comment type="similarity">
    <text evidence="1">Belongs to the peptidase S33 family.</text>
</comment>
<sequence length="571" mass="62252">MLTGIRSSISIALWTMSGRAIVPRGDAVTQLAWNACDLGFPPALASRIIDPIECATLEVPLDYSRANSTSLLLQLIRVKALQQPAKGSLVFSPGGPGFSGVEEVATNGGAYAAVLRDQYDIIGFDPRGVGRTIPFSCSPSPVLSKRSDQYNRTDTFPMIDALGLFQNKAWGDGGVFAERCKEEQEATGNFLGTPYVARDLLKIAEAVNEDGQLRFWGRSYGTILGQTFASIFPDRVERMLLDSVVSPNDYYAGQWLTVTRDTVKSLLHFFTECIEAGPLICPLASYNGEGTSAHSLMDTLVDSLEEVRAQNLTLPDNFPVAPWWGSAEGLPLLSQLKTILLRFVYRPNQYFTLASLVNQTLSGDFSPYLDFSPDDIPPPEPAWNLGTDAFHGVACLDSAFRASNPGDMYSSVQAQLQGGGTFPDSFSSQVWVCSQWKFQSPEPFEGVFRGINTSYPVMLTNSPYDPITPLQNAFEAATAFNGARLLVHNGHGHGVANHPSLCTMRAIGDYFTNGTLPDAGAECTPQKNGWAMVTEALQNNGTVSVTEDVRDEQERRMMERVYALALSELNA</sequence>
<dbReference type="GO" id="GO:0016746">
    <property type="term" value="F:acyltransferase activity"/>
    <property type="evidence" value="ECO:0007669"/>
    <property type="project" value="UniProtKB-KW"/>
</dbReference>
<evidence type="ECO:0000259" key="4">
    <source>
        <dbReference type="Pfam" id="PF08386"/>
    </source>
</evidence>
<feature type="domain" description="Peptidase S33 tripeptidyl aminopeptidase-like C-terminal" evidence="4">
    <location>
        <begin position="425"/>
        <end position="523"/>
    </location>
</feature>
<dbReference type="SUPFAM" id="SSF53474">
    <property type="entry name" value="alpha/beta-Hydrolases"/>
    <property type="match status" value="1"/>
</dbReference>
<dbReference type="PANTHER" id="PTHR43248">
    <property type="entry name" value="2-SUCCINYL-6-HYDROXY-2,4-CYCLOHEXADIENE-1-CARBOXYLATE SYNTHASE"/>
    <property type="match status" value="1"/>
</dbReference>
<dbReference type="PANTHER" id="PTHR43248:SF25">
    <property type="entry name" value="AB HYDROLASE-1 DOMAIN-CONTAINING PROTEIN-RELATED"/>
    <property type="match status" value="1"/>
</dbReference>
<evidence type="ECO:0000313" key="6">
    <source>
        <dbReference type="Proteomes" id="UP000799538"/>
    </source>
</evidence>
<name>A0A6A6GBC9_9PEZI</name>
<organism evidence="5 6">
    <name type="scientific">Elsinoe ampelina</name>
    <dbReference type="NCBI Taxonomy" id="302913"/>
    <lineage>
        <taxon>Eukaryota</taxon>
        <taxon>Fungi</taxon>
        <taxon>Dikarya</taxon>
        <taxon>Ascomycota</taxon>
        <taxon>Pezizomycotina</taxon>
        <taxon>Dothideomycetes</taxon>
        <taxon>Dothideomycetidae</taxon>
        <taxon>Myriangiales</taxon>
        <taxon>Elsinoaceae</taxon>
        <taxon>Elsinoe</taxon>
    </lineage>
</organism>
<dbReference type="Pfam" id="PF00561">
    <property type="entry name" value="Abhydrolase_1"/>
    <property type="match status" value="1"/>
</dbReference>
<evidence type="ECO:0000256" key="1">
    <source>
        <dbReference type="ARBA" id="ARBA00010088"/>
    </source>
</evidence>
<keyword evidence="5" id="KW-0808">Transferase</keyword>
<dbReference type="Proteomes" id="UP000799538">
    <property type="component" value="Unassembled WGS sequence"/>
</dbReference>
<gene>
    <name evidence="5" type="ORF">BDZ85DRAFT_312618</name>
</gene>
<reference evidence="6" key="1">
    <citation type="journal article" date="2020" name="Stud. Mycol.">
        <title>101 Dothideomycetes genomes: A test case for predicting lifestyles and emergence of pathogens.</title>
        <authorList>
            <person name="Haridas S."/>
            <person name="Albert R."/>
            <person name="Binder M."/>
            <person name="Bloem J."/>
            <person name="LaButti K."/>
            <person name="Salamov A."/>
            <person name="Andreopoulos B."/>
            <person name="Baker S."/>
            <person name="Barry K."/>
            <person name="Bills G."/>
            <person name="Bluhm B."/>
            <person name="Cannon C."/>
            <person name="Castanera R."/>
            <person name="Culley D."/>
            <person name="Daum C."/>
            <person name="Ezra D."/>
            <person name="Gonzalez J."/>
            <person name="Henrissat B."/>
            <person name="Kuo A."/>
            <person name="Liang C."/>
            <person name="Lipzen A."/>
            <person name="Lutzoni F."/>
            <person name="Magnuson J."/>
            <person name="Mondo S."/>
            <person name="Nolan M."/>
            <person name="Ohm R."/>
            <person name="Pangilinan J."/>
            <person name="Park H.-J."/>
            <person name="Ramirez L."/>
            <person name="Alfaro M."/>
            <person name="Sun H."/>
            <person name="Tritt A."/>
            <person name="Yoshinaga Y."/>
            <person name="Zwiers L.-H."/>
            <person name="Turgeon B."/>
            <person name="Goodwin S."/>
            <person name="Spatafora J."/>
            <person name="Crous P."/>
            <person name="Grigoriev I."/>
        </authorList>
    </citation>
    <scope>NUCLEOTIDE SEQUENCE [LARGE SCALE GENOMIC DNA]</scope>
    <source>
        <strain evidence="6">CECT 20119</strain>
    </source>
</reference>
<dbReference type="AlphaFoldDB" id="A0A6A6GBC9"/>
<dbReference type="GO" id="GO:0016787">
    <property type="term" value="F:hydrolase activity"/>
    <property type="evidence" value="ECO:0007669"/>
    <property type="project" value="UniProtKB-KW"/>
</dbReference>
<keyword evidence="5" id="KW-0012">Acyltransferase</keyword>
<dbReference type="Gene3D" id="3.40.50.1820">
    <property type="entry name" value="alpha/beta hydrolase"/>
    <property type="match status" value="1"/>
</dbReference>
<feature type="domain" description="AB hydrolase-1" evidence="3">
    <location>
        <begin position="89"/>
        <end position="267"/>
    </location>
</feature>
<keyword evidence="6" id="KW-1185">Reference proteome</keyword>
<dbReference type="EMBL" id="ML992507">
    <property type="protein sequence ID" value="KAF2223021.1"/>
    <property type="molecule type" value="Genomic_DNA"/>
</dbReference>
<evidence type="ECO:0000256" key="2">
    <source>
        <dbReference type="ARBA" id="ARBA00022801"/>
    </source>
</evidence>
<protein>
    <submittedName>
        <fullName evidence="5">Putative hydrolases or acyltransferase</fullName>
    </submittedName>
</protein>
<evidence type="ECO:0000313" key="5">
    <source>
        <dbReference type="EMBL" id="KAF2223021.1"/>
    </source>
</evidence>
<keyword evidence="2 5" id="KW-0378">Hydrolase</keyword>
<evidence type="ECO:0000259" key="3">
    <source>
        <dbReference type="Pfam" id="PF00561"/>
    </source>
</evidence>
<dbReference type="InterPro" id="IPR051601">
    <property type="entry name" value="Serine_prot/Carboxylest_S33"/>
</dbReference>
<dbReference type="InterPro" id="IPR013595">
    <property type="entry name" value="Pept_S33_TAP-like_C"/>
</dbReference>
<proteinExistence type="inferred from homology"/>
<dbReference type="OrthoDB" id="425534at2759"/>